<dbReference type="InterPro" id="IPR036291">
    <property type="entry name" value="NAD(P)-bd_dom_sf"/>
</dbReference>
<keyword evidence="4" id="KW-1185">Reference proteome</keyword>
<feature type="domain" description="XdhC Rossmann" evidence="2">
    <location>
        <begin position="107"/>
        <end position="249"/>
    </location>
</feature>
<evidence type="ECO:0000313" key="4">
    <source>
        <dbReference type="Proteomes" id="UP000216024"/>
    </source>
</evidence>
<reference evidence="3 4" key="1">
    <citation type="submission" date="2017-06" db="EMBL/GenBank/DDBJ databases">
        <title>Draft genome sequence of anaerobic fermentative bacterium Anaeromicrobium sediminis DY2726D isolated from West Pacific Ocean sediments.</title>
        <authorList>
            <person name="Zeng X."/>
        </authorList>
    </citation>
    <scope>NUCLEOTIDE SEQUENCE [LARGE SCALE GENOMIC DNA]</scope>
    <source>
        <strain evidence="3 4">DY2726D</strain>
    </source>
</reference>
<dbReference type="SUPFAM" id="SSF51735">
    <property type="entry name" value="NAD(P)-binding Rossmann-fold domains"/>
    <property type="match status" value="1"/>
</dbReference>
<evidence type="ECO:0000259" key="2">
    <source>
        <dbReference type="Pfam" id="PF13478"/>
    </source>
</evidence>
<dbReference type="PANTHER" id="PTHR30388:SF6">
    <property type="entry name" value="XANTHINE DEHYDROGENASE SUBUNIT A-RELATED"/>
    <property type="match status" value="1"/>
</dbReference>
<dbReference type="InterPro" id="IPR027051">
    <property type="entry name" value="XdhC_Rossmann_dom"/>
</dbReference>
<dbReference type="Pfam" id="PF13478">
    <property type="entry name" value="XdhC_C"/>
    <property type="match status" value="1"/>
</dbReference>
<protein>
    <submittedName>
        <fullName evidence="3">XshC-Cox1-family protein</fullName>
    </submittedName>
</protein>
<dbReference type="InterPro" id="IPR003777">
    <property type="entry name" value="XdhC_CoxI"/>
</dbReference>
<evidence type="ECO:0000259" key="1">
    <source>
        <dbReference type="Pfam" id="PF02625"/>
    </source>
</evidence>
<evidence type="ECO:0000313" key="3">
    <source>
        <dbReference type="EMBL" id="PAB59407.1"/>
    </source>
</evidence>
<proteinExistence type="predicted"/>
<accession>A0A267MIY2</accession>
<sequence length="265" mass="29513">MEGKVIEKLYDMIRNKEDAALVTIVNSTRGTPRGEGSMMLVNELGELIEGTIGGGKIERQAMEESKELIKRGLSKNIKYELRQDGLGMVCGGNVEVFVKVFKKKDELLIVGGGHIGNKLSKLAKILGYYVVVVDDRAELVNKETYPEADELLVGNIEEELAKYVIKDTSNVVIVTHGHKYDQISLERVIRSDARYIGMIGSKTKVRHCFNNMKEKGYTEEELSRVYSPIGLNIGGETPEEISLSILAEMQAVKYKKESGSLKIKL</sequence>
<name>A0A267MIY2_9FIRM</name>
<dbReference type="EMBL" id="NIBG01000008">
    <property type="protein sequence ID" value="PAB59407.1"/>
    <property type="molecule type" value="Genomic_DNA"/>
</dbReference>
<dbReference type="Proteomes" id="UP000216024">
    <property type="component" value="Unassembled WGS sequence"/>
</dbReference>
<dbReference type="OrthoDB" id="9773039at2"/>
<dbReference type="AlphaFoldDB" id="A0A267MIY2"/>
<dbReference type="PANTHER" id="PTHR30388">
    <property type="entry name" value="ALDEHYDE OXIDOREDUCTASE MOLYBDENUM COFACTOR ASSEMBLY PROTEIN"/>
    <property type="match status" value="1"/>
</dbReference>
<organism evidence="3 4">
    <name type="scientific">Anaeromicrobium sediminis</name>
    <dbReference type="NCBI Taxonomy" id="1478221"/>
    <lineage>
        <taxon>Bacteria</taxon>
        <taxon>Bacillati</taxon>
        <taxon>Bacillota</taxon>
        <taxon>Clostridia</taxon>
        <taxon>Peptostreptococcales</taxon>
        <taxon>Thermotaleaceae</taxon>
        <taxon>Anaeromicrobium</taxon>
    </lineage>
</organism>
<feature type="domain" description="XdhC- CoxI" evidence="1">
    <location>
        <begin position="13"/>
        <end position="75"/>
    </location>
</feature>
<dbReference type="Gene3D" id="3.40.50.720">
    <property type="entry name" value="NAD(P)-binding Rossmann-like Domain"/>
    <property type="match status" value="1"/>
</dbReference>
<dbReference type="Pfam" id="PF02625">
    <property type="entry name" value="XdhC_CoxI"/>
    <property type="match status" value="1"/>
</dbReference>
<comment type="caution">
    <text evidence="3">The sequence shown here is derived from an EMBL/GenBank/DDBJ whole genome shotgun (WGS) entry which is preliminary data.</text>
</comment>
<dbReference type="InterPro" id="IPR052698">
    <property type="entry name" value="MoCofactor_Util/Proc"/>
</dbReference>
<gene>
    <name evidence="3" type="ORF">CCE28_10635</name>
</gene>